<evidence type="ECO:0000256" key="2">
    <source>
        <dbReference type="ARBA" id="ARBA00022723"/>
    </source>
</evidence>
<keyword evidence="2" id="KW-0479">Metal-binding</keyword>
<dbReference type="PANTHER" id="PTHR24305">
    <property type="entry name" value="CYTOCHROME P450"/>
    <property type="match status" value="1"/>
</dbReference>
<reference evidence="5" key="1">
    <citation type="submission" date="2023-01" db="EMBL/GenBank/DDBJ databases">
        <authorList>
            <person name="Piombo E."/>
        </authorList>
    </citation>
    <scope>NUCLEOTIDE SEQUENCE</scope>
</reference>
<evidence type="ECO:0000313" key="5">
    <source>
        <dbReference type="EMBL" id="CAI6088130.1"/>
    </source>
</evidence>
<organism evidence="5 6">
    <name type="scientific">Clonostachys chloroleuca</name>
    <dbReference type="NCBI Taxonomy" id="1926264"/>
    <lineage>
        <taxon>Eukaryota</taxon>
        <taxon>Fungi</taxon>
        <taxon>Dikarya</taxon>
        <taxon>Ascomycota</taxon>
        <taxon>Pezizomycotina</taxon>
        <taxon>Sordariomycetes</taxon>
        <taxon>Hypocreomycetidae</taxon>
        <taxon>Hypocreales</taxon>
        <taxon>Bionectriaceae</taxon>
        <taxon>Clonostachys</taxon>
    </lineage>
</organism>
<evidence type="ECO:0000256" key="4">
    <source>
        <dbReference type="SAM" id="Phobius"/>
    </source>
</evidence>
<sequence>MYSEPNTTDSYGHLALLVPLLLWILYFTGLAVYRVTLHPLAKSDAGRSNLSLRGLVRCSPLGSLHPSNRPAAPAVWPNRPPQGPIIRINPDELHCNDIYLQILFTLLALGVRDKSSHFLHGFPPRAQIYELENTIQSSAHNLCRKILSCEGQSALNLASTYSCFAADMISEYSFGQSFGFLDQPGWEPNYKKSVDILLGLGHILRLLPILGTLMEIVPLSVVQLFPSDIALVRHDLQVKFPHQIALPREASKSGAAGSTIFASLLEDSDLPREEKTTARLASEANSIMVGGTESTDVILSLFTYHVLPNPDVLDLIRAEKDTVPADDEGRLPGHKLEQLPYFTTAIWEALRLVHGISGRAARIAPDEDLVYLKTSDFPGQSRHYQHQFVIPRGYAIGMSAYLLHTNENVFPEPIGFAHSDGSTKVVKETEVSTSTYSLLAKVLDNVLAYWDLYICAAALIVHVFRRLSLSDTSAKDVQYDHDELIGKPYVNSNGVGVLVSSK</sequence>
<comment type="caution">
    <text evidence="5">The sequence shown here is derived from an EMBL/GenBank/DDBJ whole genome shotgun (WGS) entry which is preliminary data.</text>
</comment>
<dbReference type="GO" id="GO:0020037">
    <property type="term" value="F:heme binding"/>
    <property type="evidence" value="ECO:0007669"/>
    <property type="project" value="InterPro"/>
</dbReference>
<dbReference type="Gene3D" id="1.10.630.10">
    <property type="entry name" value="Cytochrome P450"/>
    <property type="match status" value="1"/>
</dbReference>
<evidence type="ECO:0000256" key="1">
    <source>
        <dbReference type="ARBA" id="ARBA00022617"/>
    </source>
</evidence>
<keyword evidence="1" id="KW-0349">Heme</keyword>
<dbReference type="GO" id="GO:0005506">
    <property type="term" value="F:iron ion binding"/>
    <property type="evidence" value="ECO:0007669"/>
    <property type="project" value="InterPro"/>
</dbReference>
<evidence type="ECO:0000256" key="3">
    <source>
        <dbReference type="ARBA" id="ARBA00023004"/>
    </source>
</evidence>
<name>A0AA35M0Y9_9HYPO</name>
<keyword evidence="4" id="KW-0472">Membrane</keyword>
<dbReference type="Pfam" id="PF00067">
    <property type="entry name" value="p450"/>
    <property type="match status" value="1"/>
</dbReference>
<dbReference type="AlphaFoldDB" id="A0AA35M0Y9"/>
<dbReference type="Proteomes" id="UP001160390">
    <property type="component" value="Unassembled WGS sequence"/>
</dbReference>
<dbReference type="InterPro" id="IPR036396">
    <property type="entry name" value="Cyt_P450_sf"/>
</dbReference>
<protein>
    <recommendedName>
        <fullName evidence="7">Cytochrome P450</fullName>
    </recommendedName>
</protein>
<evidence type="ECO:0008006" key="7">
    <source>
        <dbReference type="Google" id="ProtNLM"/>
    </source>
</evidence>
<gene>
    <name evidence="5" type="ORF">CCHLO57077_00015653</name>
</gene>
<keyword evidence="6" id="KW-1185">Reference proteome</keyword>
<feature type="transmembrane region" description="Helical" evidence="4">
    <location>
        <begin position="12"/>
        <end position="33"/>
    </location>
</feature>
<dbReference type="GO" id="GO:0016705">
    <property type="term" value="F:oxidoreductase activity, acting on paired donors, with incorporation or reduction of molecular oxygen"/>
    <property type="evidence" value="ECO:0007669"/>
    <property type="project" value="InterPro"/>
</dbReference>
<dbReference type="InterPro" id="IPR001128">
    <property type="entry name" value="Cyt_P450"/>
</dbReference>
<dbReference type="PANTHER" id="PTHR24305:SF147">
    <property type="entry name" value="P450, PUTATIVE (EUROFUNG)-RELATED"/>
    <property type="match status" value="1"/>
</dbReference>
<dbReference type="GO" id="GO:0004497">
    <property type="term" value="F:monooxygenase activity"/>
    <property type="evidence" value="ECO:0007669"/>
    <property type="project" value="InterPro"/>
</dbReference>
<dbReference type="InterPro" id="IPR050121">
    <property type="entry name" value="Cytochrome_P450_monoxygenase"/>
</dbReference>
<proteinExistence type="predicted"/>
<keyword evidence="3" id="KW-0408">Iron</keyword>
<keyword evidence="4" id="KW-1133">Transmembrane helix</keyword>
<evidence type="ECO:0000313" key="6">
    <source>
        <dbReference type="Proteomes" id="UP001160390"/>
    </source>
</evidence>
<dbReference type="EMBL" id="CABFNP030000813">
    <property type="protein sequence ID" value="CAI6088130.1"/>
    <property type="molecule type" value="Genomic_DNA"/>
</dbReference>
<keyword evidence="4" id="KW-0812">Transmembrane</keyword>
<accession>A0AA35M0Y9</accession>
<dbReference type="SUPFAM" id="SSF48264">
    <property type="entry name" value="Cytochrome P450"/>
    <property type="match status" value="1"/>
</dbReference>